<gene>
    <name evidence="4" type="ORF">C0J50_18537</name>
</gene>
<keyword evidence="5" id="KW-1185">Reference proteome</keyword>
<keyword evidence="2" id="KW-0472">Membrane</keyword>
<feature type="domain" description="THD" evidence="3">
    <location>
        <begin position="132"/>
        <end position="227"/>
    </location>
</feature>
<evidence type="ECO:0000313" key="5">
    <source>
        <dbReference type="Proteomes" id="UP001205998"/>
    </source>
</evidence>
<dbReference type="Proteomes" id="UP001205998">
    <property type="component" value="Unassembled WGS sequence"/>
</dbReference>
<evidence type="ECO:0000256" key="1">
    <source>
        <dbReference type="ARBA" id="ARBA00008670"/>
    </source>
</evidence>
<comment type="similarity">
    <text evidence="1">Belongs to the tumor necrosis factor family.</text>
</comment>
<evidence type="ECO:0000313" key="4">
    <source>
        <dbReference type="EMBL" id="KAI5622153.1"/>
    </source>
</evidence>
<dbReference type="EMBL" id="MU551627">
    <property type="protein sequence ID" value="KAI5622153.1"/>
    <property type="molecule type" value="Genomic_DNA"/>
</dbReference>
<dbReference type="Pfam" id="PF00229">
    <property type="entry name" value="TNF"/>
    <property type="match status" value="1"/>
</dbReference>
<feature type="transmembrane region" description="Helical" evidence="2">
    <location>
        <begin position="39"/>
        <end position="62"/>
    </location>
</feature>
<protein>
    <recommendedName>
        <fullName evidence="3">THD domain-containing protein</fullName>
    </recommendedName>
</protein>
<name>A0AAD5FN91_SILAS</name>
<dbReference type="GO" id="GO:0005164">
    <property type="term" value="F:tumor necrosis factor receptor binding"/>
    <property type="evidence" value="ECO:0007669"/>
    <property type="project" value="InterPro"/>
</dbReference>
<dbReference type="SUPFAM" id="SSF49842">
    <property type="entry name" value="TNF-like"/>
    <property type="match status" value="1"/>
</dbReference>
<keyword evidence="2" id="KW-0812">Transmembrane</keyword>
<dbReference type="AlphaFoldDB" id="A0AAD5FN91"/>
<comment type="caution">
    <text evidence="4">The sequence shown here is derived from an EMBL/GenBank/DDBJ whole genome shotgun (WGS) entry which is preliminary data.</text>
</comment>
<dbReference type="InterPro" id="IPR006052">
    <property type="entry name" value="TNF_dom"/>
</dbReference>
<evidence type="ECO:0000259" key="3">
    <source>
        <dbReference type="Pfam" id="PF00229"/>
    </source>
</evidence>
<proteinExistence type="inferred from homology"/>
<sequence length="244" mass="27823">MEANGTSRTEAREVRDSYTMLVESDAFARENNRALRRDLCVSRVIILALLVTHTAFCVLLYIQPASGGKNNETLKESLHLAQKDEGTNDIQNPEDYFFSPLVAKMAVEYNQIYKVTMRFIHNQLEDFKLDDRNQSLLIPFDGKYRLGLQITYSGKDDNEDIIHLEHKIFNNSPSYGDQDLLVLSAVDTVCCKQLCRKSIYSETISVFSMGDKIRVESNNIRLIDHGGQPGTQNFLTLQLISKIY</sequence>
<dbReference type="GO" id="GO:0006955">
    <property type="term" value="P:immune response"/>
    <property type="evidence" value="ECO:0007669"/>
    <property type="project" value="InterPro"/>
</dbReference>
<evidence type="ECO:0000256" key="2">
    <source>
        <dbReference type="SAM" id="Phobius"/>
    </source>
</evidence>
<keyword evidence="2" id="KW-1133">Transmembrane helix</keyword>
<dbReference type="GO" id="GO:0016020">
    <property type="term" value="C:membrane"/>
    <property type="evidence" value="ECO:0007669"/>
    <property type="project" value="InterPro"/>
</dbReference>
<organism evidence="4 5">
    <name type="scientific">Silurus asotus</name>
    <name type="common">Amur catfish</name>
    <name type="synonym">Parasilurus asotus</name>
    <dbReference type="NCBI Taxonomy" id="30991"/>
    <lineage>
        <taxon>Eukaryota</taxon>
        <taxon>Metazoa</taxon>
        <taxon>Chordata</taxon>
        <taxon>Craniata</taxon>
        <taxon>Vertebrata</taxon>
        <taxon>Euteleostomi</taxon>
        <taxon>Actinopterygii</taxon>
        <taxon>Neopterygii</taxon>
        <taxon>Teleostei</taxon>
        <taxon>Ostariophysi</taxon>
        <taxon>Siluriformes</taxon>
        <taxon>Siluridae</taxon>
        <taxon>Silurus</taxon>
    </lineage>
</organism>
<accession>A0AAD5FN91</accession>
<dbReference type="InterPro" id="IPR008983">
    <property type="entry name" value="Tumour_necrosis_fac-like_dom"/>
</dbReference>
<reference evidence="4" key="1">
    <citation type="submission" date="2018-07" db="EMBL/GenBank/DDBJ databases">
        <title>Comparative genomics of catfishes provides insights into carnivory and benthic adaptation.</title>
        <authorList>
            <person name="Zhang Y."/>
            <person name="Wang D."/>
            <person name="Peng Z."/>
            <person name="Zheng S."/>
            <person name="Shao F."/>
            <person name="Tao W."/>
        </authorList>
    </citation>
    <scope>NUCLEOTIDE SEQUENCE</scope>
    <source>
        <strain evidence="4">Chongqing</strain>
    </source>
</reference>
<dbReference type="Gene3D" id="2.60.120.40">
    <property type="match status" value="1"/>
</dbReference>